<gene>
    <name evidence="3" type="ORF">BT63DRAFT_483486</name>
</gene>
<dbReference type="CDD" id="cd05233">
    <property type="entry name" value="SDR_c"/>
    <property type="match status" value="1"/>
</dbReference>
<dbReference type="OrthoDB" id="1933717at2759"/>
<reference evidence="3" key="1">
    <citation type="journal article" date="2020" name="Stud. Mycol.">
        <title>101 Dothideomycetes genomes: a test case for predicting lifestyles and emergence of pathogens.</title>
        <authorList>
            <person name="Haridas S."/>
            <person name="Albert R."/>
            <person name="Binder M."/>
            <person name="Bloem J."/>
            <person name="Labutti K."/>
            <person name="Salamov A."/>
            <person name="Andreopoulos B."/>
            <person name="Baker S."/>
            <person name="Barry K."/>
            <person name="Bills G."/>
            <person name="Bluhm B."/>
            <person name="Cannon C."/>
            <person name="Castanera R."/>
            <person name="Culley D."/>
            <person name="Daum C."/>
            <person name="Ezra D."/>
            <person name="Gonzalez J."/>
            <person name="Henrissat B."/>
            <person name="Kuo A."/>
            <person name="Liang C."/>
            <person name="Lipzen A."/>
            <person name="Lutzoni F."/>
            <person name="Magnuson J."/>
            <person name="Mondo S."/>
            <person name="Nolan M."/>
            <person name="Ohm R."/>
            <person name="Pangilinan J."/>
            <person name="Park H.-J."/>
            <person name="Ramirez L."/>
            <person name="Alfaro M."/>
            <person name="Sun H."/>
            <person name="Tritt A."/>
            <person name="Yoshinaga Y."/>
            <person name="Zwiers L.-H."/>
            <person name="Turgeon B."/>
            <person name="Goodwin S."/>
            <person name="Spatafora J."/>
            <person name="Crous P."/>
            <person name="Grigoriev I."/>
        </authorList>
    </citation>
    <scope>NUCLEOTIDE SEQUENCE</scope>
    <source>
        <strain evidence="3">CBS 115976</strain>
    </source>
</reference>
<dbReference type="Pfam" id="PF00106">
    <property type="entry name" value="adh_short"/>
    <property type="match status" value="1"/>
</dbReference>
<evidence type="ECO:0000313" key="3">
    <source>
        <dbReference type="EMBL" id="KAF2664019.1"/>
    </source>
</evidence>
<dbReference type="PANTHER" id="PTHR42901">
    <property type="entry name" value="ALCOHOL DEHYDROGENASE"/>
    <property type="match status" value="1"/>
</dbReference>
<accession>A0A6A6TVB8</accession>
<dbReference type="EMBL" id="MU004243">
    <property type="protein sequence ID" value="KAF2664019.1"/>
    <property type="molecule type" value="Genomic_DNA"/>
</dbReference>
<dbReference type="PANTHER" id="PTHR42901:SF1">
    <property type="entry name" value="ALCOHOL DEHYDROGENASE"/>
    <property type="match status" value="1"/>
</dbReference>
<keyword evidence="4" id="KW-1185">Reference proteome</keyword>
<comment type="similarity">
    <text evidence="1">Belongs to the short-chain dehydrogenases/reductases (SDR) family.</text>
</comment>
<dbReference type="InterPro" id="IPR036291">
    <property type="entry name" value="NAD(P)-bd_dom_sf"/>
</dbReference>
<organism evidence="3 4">
    <name type="scientific">Microthyrium microscopicum</name>
    <dbReference type="NCBI Taxonomy" id="703497"/>
    <lineage>
        <taxon>Eukaryota</taxon>
        <taxon>Fungi</taxon>
        <taxon>Dikarya</taxon>
        <taxon>Ascomycota</taxon>
        <taxon>Pezizomycotina</taxon>
        <taxon>Dothideomycetes</taxon>
        <taxon>Dothideomycetes incertae sedis</taxon>
        <taxon>Microthyriales</taxon>
        <taxon>Microthyriaceae</taxon>
        <taxon>Microthyrium</taxon>
    </lineage>
</organism>
<dbReference type="AlphaFoldDB" id="A0A6A6TVB8"/>
<keyword evidence="2" id="KW-0560">Oxidoreductase</keyword>
<evidence type="ECO:0000256" key="2">
    <source>
        <dbReference type="ARBA" id="ARBA00023002"/>
    </source>
</evidence>
<dbReference type="PRINTS" id="PR00081">
    <property type="entry name" value="GDHRDH"/>
</dbReference>
<name>A0A6A6TVB8_9PEZI</name>
<proteinExistence type="inferred from homology"/>
<evidence type="ECO:0000313" key="4">
    <source>
        <dbReference type="Proteomes" id="UP000799302"/>
    </source>
</evidence>
<protein>
    <submittedName>
        <fullName evidence="3">NAD(P)-binding protein</fullName>
    </submittedName>
</protein>
<dbReference type="Proteomes" id="UP000799302">
    <property type="component" value="Unassembled WGS sequence"/>
</dbReference>
<dbReference type="InterPro" id="IPR002347">
    <property type="entry name" value="SDR_fam"/>
</dbReference>
<dbReference type="Gene3D" id="3.40.50.720">
    <property type="entry name" value="NAD(P)-binding Rossmann-like Domain"/>
    <property type="match status" value="1"/>
</dbReference>
<dbReference type="SUPFAM" id="SSF51735">
    <property type="entry name" value="NAD(P)-binding Rossmann-fold domains"/>
    <property type="match status" value="1"/>
</dbReference>
<evidence type="ECO:0000256" key="1">
    <source>
        <dbReference type="ARBA" id="ARBA00006484"/>
    </source>
</evidence>
<dbReference type="GO" id="GO:0016491">
    <property type="term" value="F:oxidoreductase activity"/>
    <property type="evidence" value="ECO:0007669"/>
    <property type="project" value="UniProtKB-KW"/>
</dbReference>
<sequence length="215" mass="23293">MDSLPEDYFVTSMQFTKHVYRDTYPSIDPTSPALSQKGKVIIITGASRGLGARAFVPSFAKAGAKAIVLVARDPERLKTAEAEFKSSYPNTHFLSISCDVSDEESVKHLFAKVEEAFGHANVLVNNAGVLQTGGNVKDVEGAAWWKEMTLNSYGNFLVTQYFLKSTPADAKSTIISLTTGAAHQVYPGLSAYALSKLVVLLSQFSDPNPALRRAL</sequence>